<dbReference type="PANTHER" id="PTHR34203">
    <property type="entry name" value="METHYLTRANSFERASE, FKBM FAMILY PROTEIN"/>
    <property type="match status" value="1"/>
</dbReference>
<keyword evidence="2" id="KW-0808">Transferase</keyword>
<reference evidence="2" key="1">
    <citation type="submission" date="2022-07" db="EMBL/GenBank/DDBJ databases">
        <title>Gramela sediminis sp. nov., isolated from deep-sea sediment of the Indian Ocean.</title>
        <authorList>
            <person name="Shi H."/>
        </authorList>
    </citation>
    <scope>NUCLEOTIDE SEQUENCE</scope>
    <source>
        <strain evidence="2">GC03-9</strain>
    </source>
</reference>
<sequence>MLSREVISFEEHQQYYWVNLKDGLKLMIRNYNHSDILVFDQIFSKREYEIALNFLKINFNNEKKVIVDLGANVGYTTVFFGRSFPAAKIIAIEPDKKNAEVFLTNVQQLDCNVILYQNAIDSEGGGYFSINRNFRDGQDWSLVTKPDMHGMVEGISMDDVILKNSLEYISFFKVDIEGAERFIFNSKSNIEFLDIVQLLAIEIHDEFSIRNSIYDILIKKGFCLFEAGELTYGINKNFNSR</sequence>
<organism evidence="2 3">
    <name type="scientific">Christiangramia oceanisediminis</name>
    <dbReference type="NCBI Taxonomy" id="2920386"/>
    <lineage>
        <taxon>Bacteria</taxon>
        <taxon>Pseudomonadati</taxon>
        <taxon>Bacteroidota</taxon>
        <taxon>Flavobacteriia</taxon>
        <taxon>Flavobacteriales</taxon>
        <taxon>Flavobacteriaceae</taxon>
        <taxon>Christiangramia</taxon>
    </lineage>
</organism>
<accession>A0A9X2I6V7</accession>
<dbReference type="NCBIfam" id="TIGR01444">
    <property type="entry name" value="fkbM_fam"/>
    <property type="match status" value="1"/>
</dbReference>
<dbReference type="RefSeq" id="WP_256946141.1">
    <property type="nucleotide sequence ID" value="NZ_JANCNS010000001.1"/>
</dbReference>
<dbReference type="Proteomes" id="UP001155280">
    <property type="component" value="Unassembled WGS sequence"/>
</dbReference>
<dbReference type="Gene3D" id="3.40.50.150">
    <property type="entry name" value="Vaccinia Virus protein VP39"/>
    <property type="match status" value="1"/>
</dbReference>
<dbReference type="SUPFAM" id="SSF53335">
    <property type="entry name" value="S-adenosyl-L-methionine-dependent methyltransferases"/>
    <property type="match status" value="1"/>
</dbReference>
<dbReference type="GO" id="GO:0008168">
    <property type="term" value="F:methyltransferase activity"/>
    <property type="evidence" value="ECO:0007669"/>
    <property type="project" value="UniProtKB-KW"/>
</dbReference>
<protein>
    <submittedName>
        <fullName evidence="2">FkbM family methyltransferase</fullName>
    </submittedName>
</protein>
<keyword evidence="3" id="KW-1185">Reference proteome</keyword>
<gene>
    <name evidence="2" type="ORF">MKO06_00270</name>
</gene>
<dbReference type="InterPro" id="IPR029063">
    <property type="entry name" value="SAM-dependent_MTases_sf"/>
</dbReference>
<dbReference type="AlphaFoldDB" id="A0A9X2I6V7"/>
<dbReference type="GO" id="GO:0032259">
    <property type="term" value="P:methylation"/>
    <property type="evidence" value="ECO:0007669"/>
    <property type="project" value="UniProtKB-KW"/>
</dbReference>
<dbReference type="Pfam" id="PF05050">
    <property type="entry name" value="Methyltransf_21"/>
    <property type="match status" value="1"/>
</dbReference>
<evidence type="ECO:0000259" key="1">
    <source>
        <dbReference type="Pfam" id="PF05050"/>
    </source>
</evidence>
<comment type="caution">
    <text evidence="2">The sequence shown here is derived from an EMBL/GenBank/DDBJ whole genome shotgun (WGS) entry which is preliminary data.</text>
</comment>
<dbReference type="EMBL" id="JANCNS010000001">
    <property type="protein sequence ID" value="MCP9198322.1"/>
    <property type="molecule type" value="Genomic_DNA"/>
</dbReference>
<dbReference type="InterPro" id="IPR006342">
    <property type="entry name" value="FkbM_mtfrase"/>
</dbReference>
<dbReference type="InterPro" id="IPR052514">
    <property type="entry name" value="SAM-dependent_MTase"/>
</dbReference>
<keyword evidence="2" id="KW-0489">Methyltransferase</keyword>
<proteinExistence type="predicted"/>
<name>A0A9X2I6V7_9FLAO</name>
<evidence type="ECO:0000313" key="2">
    <source>
        <dbReference type="EMBL" id="MCP9198322.1"/>
    </source>
</evidence>
<feature type="domain" description="Methyltransferase FkbM" evidence="1">
    <location>
        <begin position="68"/>
        <end position="206"/>
    </location>
</feature>
<dbReference type="PANTHER" id="PTHR34203:SF15">
    <property type="entry name" value="SLL1173 PROTEIN"/>
    <property type="match status" value="1"/>
</dbReference>
<evidence type="ECO:0000313" key="3">
    <source>
        <dbReference type="Proteomes" id="UP001155280"/>
    </source>
</evidence>